<dbReference type="PANTHER" id="PTHR42824:SF1">
    <property type="entry name" value="GLUTAMINE AMIDOTRANSFERASE YAFJ-RELATED"/>
    <property type="match status" value="1"/>
</dbReference>
<dbReference type="InterPro" id="IPR029055">
    <property type="entry name" value="Ntn_hydrolases_N"/>
</dbReference>
<dbReference type="RefSeq" id="WP_168521362.1">
    <property type="nucleotide sequence ID" value="NZ_CALYLA010000016.1"/>
</dbReference>
<dbReference type="EMBL" id="JAKNAX010000059">
    <property type="protein sequence ID" value="MDE1347898.1"/>
    <property type="molecule type" value="Genomic_DNA"/>
</dbReference>
<evidence type="ECO:0000313" key="3">
    <source>
        <dbReference type="EMBL" id="CAH8217792.1"/>
    </source>
</evidence>
<evidence type="ECO:0000256" key="1">
    <source>
        <dbReference type="ARBA" id="ARBA00022962"/>
    </source>
</evidence>
<dbReference type="InterPro" id="IPR026869">
    <property type="entry name" value="EgtC-like"/>
</dbReference>
<dbReference type="CDD" id="cd01908">
    <property type="entry name" value="YafJ"/>
    <property type="match status" value="1"/>
</dbReference>
<name>A0A7X6N9N5_9VIBR</name>
<evidence type="ECO:0000313" key="8">
    <source>
        <dbReference type="Proteomes" id="UP001152658"/>
    </source>
</evidence>
<dbReference type="Proteomes" id="UP001140978">
    <property type="component" value="Unassembled WGS sequence"/>
</dbReference>
<reference evidence="5 9" key="1">
    <citation type="submission" date="2022-02" db="EMBL/GenBank/DDBJ databases">
        <title>Emergence and expansion in Europe of a Vibrio aestuarianus clonal complex pathogenic for oysters.</title>
        <authorList>
            <person name="Mesnil A."/>
            <person name="Travers M.-A."/>
        </authorList>
    </citation>
    <scope>NUCLEOTIDE SEQUENCE</scope>
    <source>
        <strain evidence="4">19_064_11T1</strain>
        <strain evidence="5">19_064_15T1</strain>
        <strain evidence="6 9">U17</strain>
    </source>
</reference>
<dbReference type="PROSITE" id="PS51278">
    <property type="entry name" value="GATASE_TYPE_2"/>
    <property type="match status" value="1"/>
</dbReference>
<keyword evidence="1 5" id="KW-0315">Glutamine amidotransferase</keyword>
<evidence type="ECO:0000259" key="2">
    <source>
        <dbReference type="PROSITE" id="PS51278"/>
    </source>
</evidence>
<dbReference type="Pfam" id="PF13230">
    <property type="entry name" value="GATase_4"/>
    <property type="match status" value="1"/>
</dbReference>
<feature type="domain" description="Glutamine amidotransferase type-2" evidence="2">
    <location>
        <begin position="2"/>
        <end position="281"/>
    </location>
</feature>
<organism evidence="5 7">
    <name type="scientific">Vibrio aestuarianus</name>
    <dbReference type="NCBI Taxonomy" id="28171"/>
    <lineage>
        <taxon>Bacteria</taxon>
        <taxon>Pseudomonadati</taxon>
        <taxon>Pseudomonadota</taxon>
        <taxon>Gammaproteobacteria</taxon>
        <taxon>Vibrionales</taxon>
        <taxon>Vibrionaceae</taxon>
        <taxon>Vibrio</taxon>
    </lineage>
</organism>
<dbReference type="Proteomes" id="UP001241226">
    <property type="component" value="Chromosome 1"/>
</dbReference>
<dbReference type="EMBL" id="CALYLK010000131">
    <property type="protein sequence ID" value="CAH8217792.1"/>
    <property type="molecule type" value="Genomic_DNA"/>
</dbReference>
<evidence type="ECO:0000313" key="9">
    <source>
        <dbReference type="Proteomes" id="UP001241226"/>
    </source>
</evidence>
<sequence>MCELLGMSANVPTDICFSFTGLIQRGGNTGPHRDGWGITFYEGKGFRTFKDPNPSFQSKIAELVQSYPIKSRAVVSHIRQANRGGVNLENTHPFTRELWGKYWTFAHNGQLADHQQLETGRYRPVGETDSEQAFCWLLKQLEARYPEPPQDMVGMFRFVAQCCDQLKERGVFNMLLSDGEYVMTYCTNHLYWITRRAPFGKASLLDEDVEINFQEETTPNDVVSVIATQPLTGNEMWQRMKPSEYAIFHYGECIDNNASALVDVPFAAAKPGCQAPIESLN</sequence>
<evidence type="ECO:0000313" key="5">
    <source>
        <dbReference type="EMBL" id="MDE1347898.1"/>
    </source>
</evidence>
<dbReference type="AlphaFoldDB" id="A0A7X6N9N5"/>
<dbReference type="EMBL" id="JAKNBA010000001">
    <property type="protein sequence ID" value="MDE1240584.1"/>
    <property type="molecule type" value="Genomic_DNA"/>
</dbReference>
<accession>A0A7X6N9N5</accession>
<dbReference type="PANTHER" id="PTHR42824">
    <property type="entry name" value="GLUTAMINE AMIDOTRANSFERASE"/>
    <property type="match status" value="1"/>
</dbReference>
<dbReference type="EMBL" id="CP118711">
    <property type="protein sequence ID" value="WGK84673.1"/>
    <property type="molecule type" value="Genomic_DNA"/>
</dbReference>
<dbReference type="SUPFAM" id="SSF56235">
    <property type="entry name" value="N-terminal nucleophile aminohydrolases (Ntn hydrolases)"/>
    <property type="match status" value="1"/>
</dbReference>
<protein>
    <submittedName>
        <fullName evidence="3 5">Amidotransferase</fullName>
    </submittedName>
</protein>
<keyword evidence="8" id="KW-1185">Reference proteome</keyword>
<dbReference type="InterPro" id="IPR017932">
    <property type="entry name" value="GATase_2_dom"/>
</dbReference>
<dbReference type="Gene3D" id="3.60.20.10">
    <property type="entry name" value="Glutamine Phosphoribosylpyrophosphate, subunit 1, domain 1"/>
    <property type="match status" value="1"/>
</dbReference>
<proteinExistence type="predicted"/>
<reference evidence="3" key="2">
    <citation type="submission" date="2022-06" db="EMBL/GenBank/DDBJ databases">
        <authorList>
            <person name="Goudenege D."/>
            <person name="Le Roux F."/>
        </authorList>
    </citation>
    <scope>NUCLEOTIDE SEQUENCE</scope>
    <source>
        <strain evidence="3">12-063</strain>
    </source>
</reference>
<evidence type="ECO:0000313" key="7">
    <source>
        <dbReference type="Proteomes" id="UP001140978"/>
    </source>
</evidence>
<dbReference type="Proteomes" id="UP001152658">
    <property type="component" value="Unassembled WGS sequence"/>
</dbReference>
<dbReference type="Proteomes" id="UP001140979">
    <property type="component" value="Unassembled WGS sequence"/>
</dbReference>
<evidence type="ECO:0000313" key="4">
    <source>
        <dbReference type="EMBL" id="MDE1240584.1"/>
    </source>
</evidence>
<evidence type="ECO:0000313" key="6">
    <source>
        <dbReference type="EMBL" id="WGK84673.1"/>
    </source>
</evidence>
<gene>
    <name evidence="3" type="primary">yafJ</name>
    <name evidence="4" type="ORF">L9W94_00200</name>
    <name evidence="5" type="ORF">L9X51_15885</name>
    <name evidence="6" type="ORF">PYE67_09820</name>
    <name evidence="3" type="ORF">VAE063_900302</name>
</gene>